<keyword evidence="2" id="KW-1185">Reference proteome</keyword>
<dbReference type="Proteomes" id="UP000291343">
    <property type="component" value="Unassembled WGS sequence"/>
</dbReference>
<protein>
    <submittedName>
        <fullName evidence="1">Uncharacterized protein</fullName>
    </submittedName>
</protein>
<accession>A0A482WKG7</accession>
<dbReference type="OrthoDB" id="8197931at2759"/>
<evidence type="ECO:0000313" key="2">
    <source>
        <dbReference type="Proteomes" id="UP000291343"/>
    </source>
</evidence>
<dbReference type="AlphaFoldDB" id="A0A482WKG7"/>
<proteinExistence type="predicted"/>
<dbReference type="InParanoid" id="A0A482WKG7"/>
<reference evidence="1 2" key="1">
    <citation type="journal article" date="2017" name="Gigascience">
        <title>Genome sequence of the small brown planthopper, Laodelphax striatellus.</title>
        <authorList>
            <person name="Zhu J."/>
            <person name="Jiang F."/>
            <person name="Wang X."/>
            <person name="Yang P."/>
            <person name="Bao Y."/>
            <person name="Zhao W."/>
            <person name="Wang W."/>
            <person name="Lu H."/>
            <person name="Wang Q."/>
            <person name="Cui N."/>
            <person name="Li J."/>
            <person name="Chen X."/>
            <person name="Luo L."/>
            <person name="Yu J."/>
            <person name="Kang L."/>
            <person name="Cui F."/>
        </authorList>
    </citation>
    <scope>NUCLEOTIDE SEQUENCE [LARGE SCALE GENOMIC DNA]</scope>
    <source>
        <strain evidence="1">Lst14</strain>
    </source>
</reference>
<gene>
    <name evidence="1" type="ORF">LSTR_LSTR016371</name>
</gene>
<evidence type="ECO:0000313" key="1">
    <source>
        <dbReference type="EMBL" id="RZF33736.1"/>
    </source>
</evidence>
<dbReference type="EMBL" id="QKKF02033495">
    <property type="protein sequence ID" value="RZF33736.1"/>
    <property type="molecule type" value="Genomic_DNA"/>
</dbReference>
<name>A0A482WKG7_LAOST</name>
<sequence>MDNTGGDCCNGYSHRPAIKSALKRSTKDRKSSKKKHRVQFDESLNKFFDADYVILIREEPEDGEGMCECGEDYCYDCTEDEDGGGGEEEEVVQPSPRFDLCAAFEPPMEFVDQVTLSPPDGYKDISHGYCPHHSIYQQRRAPSQTGQSTFIHSFTNLHINPFIY</sequence>
<organism evidence="1 2">
    <name type="scientific">Laodelphax striatellus</name>
    <name type="common">Small brown planthopper</name>
    <name type="synonym">Delphax striatella</name>
    <dbReference type="NCBI Taxonomy" id="195883"/>
    <lineage>
        <taxon>Eukaryota</taxon>
        <taxon>Metazoa</taxon>
        <taxon>Ecdysozoa</taxon>
        <taxon>Arthropoda</taxon>
        <taxon>Hexapoda</taxon>
        <taxon>Insecta</taxon>
        <taxon>Pterygota</taxon>
        <taxon>Neoptera</taxon>
        <taxon>Paraneoptera</taxon>
        <taxon>Hemiptera</taxon>
        <taxon>Auchenorrhyncha</taxon>
        <taxon>Fulgoroidea</taxon>
        <taxon>Delphacidae</taxon>
        <taxon>Criomorphinae</taxon>
        <taxon>Laodelphax</taxon>
    </lineage>
</organism>
<comment type="caution">
    <text evidence="1">The sequence shown here is derived from an EMBL/GenBank/DDBJ whole genome shotgun (WGS) entry which is preliminary data.</text>
</comment>